<dbReference type="InterPro" id="IPR000847">
    <property type="entry name" value="LysR_HTH_N"/>
</dbReference>
<evidence type="ECO:0000259" key="5">
    <source>
        <dbReference type="PROSITE" id="PS50931"/>
    </source>
</evidence>
<evidence type="ECO:0000256" key="1">
    <source>
        <dbReference type="ARBA" id="ARBA00009437"/>
    </source>
</evidence>
<dbReference type="Pfam" id="PF03466">
    <property type="entry name" value="LysR_substrate"/>
    <property type="match status" value="1"/>
</dbReference>
<dbReference type="SUPFAM" id="SSF46785">
    <property type="entry name" value="Winged helix' DNA-binding domain"/>
    <property type="match status" value="1"/>
</dbReference>
<dbReference type="Gene3D" id="3.40.190.290">
    <property type="match status" value="1"/>
</dbReference>
<gene>
    <name evidence="6" type="ORF">PPNSA23_36280</name>
</gene>
<dbReference type="Gene3D" id="1.10.10.10">
    <property type="entry name" value="Winged helix-like DNA-binding domain superfamily/Winged helix DNA-binding domain"/>
    <property type="match status" value="1"/>
</dbReference>
<comment type="caution">
    <text evidence="6">The sequence shown here is derived from an EMBL/GenBank/DDBJ whole genome shotgun (WGS) entry which is preliminary data.</text>
</comment>
<dbReference type="CDD" id="cd08422">
    <property type="entry name" value="PBP2_CrgA_like"/>
    <property type="match status" value="1"/>
</dbReference>
<dbReference type="InterPro" id="IPR036390">
    <property type="entry name" value="WH_DNA-bd_sf"/>
</dbReference>
<name>A0ABQ0H426_9HYPH</name>
<dbReference type="InterPro" id="IPR036388">
    <property type="entry name" value="WH-like_DNA-bd_sf"/>
</dbReference>
<dbReference type="RefSeq" id="WP_407866248.1">
    <property type="nucleotide sequence ID" value="NZ_BAAFZP010000002.1"/>
</dbReference>
<keyword evidence="3" id="KW-0238">DNA-binding</keyword>
<organism evidence="6 7">
    <name type="scientific">Phyllobacterium phragmitis</name>
    <dbReference type="NCBI Taxonomy" id="2670329"/>
    <lineage>
        <taxon>Bacteria</taxon>
        <taxon>Pseudomonadati</taxon>
        <taxon>Pseudomonadota</taxon>
        <taxon>Alphaproteobacteria</taxon>
        <taxon>Hyphomicrobiales</taxon>
        <taxon>Phyllobacteriaceae</taxon>
        <taxon>Phyllobacterium</taxon>
    </lineage>
</organism>
<dbReference type="SUPFAM" id="SSF53850">
    <property type="entry name" value="Periplasmic binding protein-like II"/>
    <property type="match status" value="1"/>
</dbReference>
<keyword evidence="2" id="KW-0805">Transcription regulation</keyword>
<dbReference type="Pfam" id="PF00126">
    <property type="entry name" value="HTH_1"/>
    <property type="match status" value="1"/>
</dbReference>
<evidence type="ECO:0000256" key="3">
    <source>
        <dbReference type="ARBA" id="ARBA00023125"/>
    </source>
</evidence>
<evidence type="ECO:0000313" key="7">
    <source>
        <dbReference type="Proteomes" id="UP001628091"/>
    </source>
</evidence>
<dbReference type="PANTHER" id="PTHR30537:SF31">
    <property type="entry name" value="TRANSCRIPTIONAL REGULATOR, LYSR FAMILY"/>
    <property type="match status" value="1"/>
</dbReference>
<protein>
    <submittedName>
        <fullName evidence="6">LysR substrate-binding domain-containing protein</fullName>
    </submittedName>
</protein>
<dbReference type="PROSITE" id="PS50931">
    <property type="entry name" value="HTH_LYSR"/>
    <property type="match status" value="1"/>
</dbReference>
<proteinExistence type="inferred from homology"/>
<sequence length="297" mass="32807">MLNLNDLRMFVQAVESGGFTAAARRLGSPKSTISKRVAELEAELGARLIHRTSRSFTLTELGREFYEHARAAIIEAEAAQNVVRQRMAEPIGTVRITASVPVAQFQLAEHLPGLLQAYPKIEVQLHVTDRFVDLVHENFDIAVRSHRSALPDTGLVQRRMSVERTILVAAPAYLERRGMPRTPQDLSQHDGVNGSLSVRNWLLRNDSNEEMTVTPRSSFAADEAGMLLQAAKAGLGIVCVPETIARASLARGELVHVLPDWFENTITTTILTPHRRGQLPAVRAVIDHLTRPRSPVG</sequence>
<comment type="similarity">
    <text evidence="1">Belongs to the LysR transcriptional regulatory family.</text>
</comment>
<keyword evidence="7" id="KW-1185">Reference proteome</keyword>
<accession>A0ABQ0H426</accession>
<dbReference type="InterPro" id="IPR058163">
    <property type="entry name" value="LysR-type_TF_proteobact-type"/>
</dbReference>
<evidence type="ECO:0000256" key="4">
    <source>
        <dbReference type="ARBA" id="ARBA00023163"/>
    </source>
</evidence>
<evidence type="ECO:0000313" key="6">
    <source>
        <dbReference type="EMBL" id="GAB1583685.1"/>
    </source>
</evidence>
<keyword evidence="4" id="KW-0804">Transcription</keyword>
<reference evidence="6 7" key="1">
    <citation type="submission" date="2024-10" db="EMBL/GenBank/DDBJ databases">
        <title>Isolation, draft genome sequencing and identification of Phyllobacterium sp. NSA23, isolated from leaf soil.</title>
        <authorList>
            <person name="Akita H."/>
        </authorList>
    </citation>
    <scope>NUCLEOTIDE SEQUENCE [LARGE SCALE GENOMIC DNA]</scope>
    <source>
        <strain evidence="6 7">NSA23</strain>
    </source>
</reference>
<evidence type="ECO:0000256" key="2">
    <source>
        <dbReference type="ARBA" id="ARBA00023015"/>
    </source>
</evidence>
<dbReference type="PANTHER" id="PTHR30537">
    <property type="entry name" value="HTH-TYPE TRANSCRIPTIONAL REGULATOR"/>
    <property type="match status" value="1"/>
</dbReference>
<dbReference type="EMBL" id="BAAFZP010000002">
    <property type="protein sequence ID" value="GAB1583685.1"/>
    <property type="molecule type" value="Genomic_DNA"/>
</dbReference>
<dbReference type="InterPro" id="IPR005119">
    <property type="entry name" value="LysR_subst-bd"/>
</dbReference>
<dbReference type="Proteomes" id="UP001628091">
    <property type="component" value="Unassembled WGS sequence"/>
</dbReference>
<feature type="domain" description="HTH lysR-type" evidence="5">
    <location>
        <begin position="2"/>
        <end position="59"/>
    </location>
</feature>